<protein>
    <submittedName>
        <fullName evidence="3">Uncharacterized protein</fullName>
    </submittedName>
</protein>
<organism evidence="3">
    <name type="scientific">Brassica oleracea</name>
    <name type="common">Wild cabbage</name>
    <dbReference type="NCBI Taxonomy" id="3712"/>
    <lineage>
        <taxon>Eukaryota</taxon>
        <taxon>Viridiplantae</taxon>
        <taxon>Streptophyta</taxon>
        <taxon>Embryophyta</taxon>
        <taxon>Tracheophyta</taxon>
        <taxon>Spermatophyta</taxon>
        <taxon>Magnoliopsida</taxon>
        <taxon>eudicotyledons</taxon>
        <taxon>Gunneridae</taxon>
        <taxon>Pentapetalae</taxon>
        <taxon>rosids</taxon>
        <taxon>malvids</taxon>
        <taxon>Brassicales</taxon>
        <taxon>Brassicaceae</taxon>
        <taxon>Brassiceae</taxon>
        <taxon>Brassica</taxon>
    </lineage>
</organism>
<proteinExistence type="predicted"/>
<gene>
    <name evidence="3" type="ORF">BOLC6T39789H</name>
</gene>
<evidence type="ECO:0000256" key="1">
    <source>
        <dbReference type="SAM" id="MobiDB-lite"/>
    </source>
</evidence>
<dbReference type="AlphaFoldDB" id="A0A3P6GVQ7"/>
<sequence length="98" mass="11735">MFNKIEQGKSHSRRYGLDQACLLYVKATLLFYRVWPFIHLWVCTHFPLFKPQNKKNTKKKKKTKQGHRPCSLWHEDQDGRNYRMRSPSDVFSGDSSFL</sequence>
<keyword evidence="2" id="KW-0472">Membrane</keyword>
<name>A0A3P6GVQ7_BRAOL</name>
<keyword evidence="2" id="KW-1133">Transmembrane helix</keyword>
<evidence type="ECO:0000313" key="3">
    <source>
        <dbReference type="EMBL" id="VDD64336.1"/>
    </source>
</evidence>
<dbReference type="EMBL" id="LR031880">
    <property type="protein sequence ID" value="VDD64336.1"/>
    <property type="molecule type" value="Genomic_DNA"/>
</dbReference>
<feature type="region of interest" description="Disordered" evidence="1">
    <location>
        <begin position="51"/>
        <end position="98"/>
    </location>
</feature>
<evidence type="ECO:0000256" key="2">
    <source>
        <dbReference type="SAM" id="Phobius"/>
    </source>
</evidence>
<feature type="compositionally biased region" description="Basic residues" evidence="1">
    <location>
        <begin position="52"/>
        <end position="67"/>
    </location>
</feature>
<feature type="transmembrane region" description="Helical" evidence="2">
    <location>
        <begin position="21"/>
        <end position="42"/>
    </location>
</feature>
<keyword evidence="2" id="KW-0812">Transmembrane</keyword>
<accession>A0A3P6GVQ7</accession>
<reference evidence="3" key="1">
    <citation type="submission" date="2018-11" db="EMBL/GenBank/DDBJ databases">
        <authorList>
            <consortium name="Genoscope - CEA"/>
            <person name="William W."/>
        </authorList>
    </citation>
    <scope>NUCLEOTIDE SEQUENCE</scope>
</reference>